<dbReference type="Pfam" id="PF00005">
    <property type="entry name" value="ABC_tran"/>
    <property type="match status" value="1"/>
</dbReference>
<name>A0A317Z571_STAPS</name>
<keyword evidence="2" id="KW-0067">ATP-binding</keyword>
<comment type="caution">
    <text evidence="2">The sequence shown here is derived from an EMBL/GenBank/DDBJ whole genome shotgun (WGS) entry which is preliminary data.</text>
</comment>
<dbReference type="SUPFAM" id="SSF52540">
    <property type="entry name" value="P-loop containing nucleoside triphosphate hydrolases"/>
    <property type="match status" value="1"/>
</dbReference>
<gene>
    <name evidence="2" type="ORF">DD924_14000</name>
</gene>
<dbReference type="InterPro" id="IPR003439">
    <property type="entry name" value="ABC_transporter-like_ATP-bd"/>
</dbReference>
<dbReference type="GO" id="GO:0005524">
    <property type="term" value="F:ATP binding"/>
    <property type="evidence" value="ECO:0007669"/>
    <property type="project" value="UniProtKB-KW"/>
</dbReference>
<dbReference type="PANTHER" id="PTHR43869:SF1">
    <property type="entry name" value="GLYCINE BETAINE_PROLINE BETAINE TRANSPORT SYSTEM ATP-BINDING PROTEIN PROV"/>
    <property type="match status" value="1"/>
</dbReference>
<dbReference type="GO" id="GO:0016887">
    <property type="term" value="F:ATP hydrolysis activity"/>
    <property type="evidence" value="ECO:0007669"/>
    <property type="project" value="InterPro"/>
</dbReference>
<feature type="non-terminal residue" evidence="2">
    <location>
        <position position="86"/>
    </location>
</feature>
<feature type="domain" description="ABC transporter" evidence="1">
    <location>
        <begin position="8"/>
        <end position="85"/>
    </location>
</feature>
<evidence type="ECO:0000313" key="3">
    <source>
        <dbReference type="Proteomes" id="UP000246351"/>
    </source>
</evidence>
<sequence>QKQRVGQLSPDELRRKRQKVSMIFQHFNLLWSRTVLENIIFPLEIAGMPKNEAKRRAQELISRVGLQGREHAYPSELSGGQKQRVG</sequence>
<proteinExistence type="predicted"/>
<accession>A0A317Z571</accession>
<organism evidence="2 3">
    <name type="scientific">Staphylococcus pseudintermedius</name>
    <dbReference type="NCBI Taxonomy" id="283734"/>
    <lineage>
        <taxon>Bacteria</taxon>
        <taxon>Bacillati</taxon>
        <taxon>Bacillota</taxon>
        <taxon>Bacilli</taxon>
        <taxon>Bacillales</taxon>
        <taxon>Staphylococcaceae</taxon>
        <taxon>Staphylococcus</taxon>
        <taxon>Staphylococcus intermedius group</taxon>
    </lineage>
</organism>
<protein>
    <submittedName>
        <fullName evidence="2">Methionine ABC transporter ATP-binding protein</fullName>
    </submittedName>
</protein>
<feature type="non-terminal residue" evidence="2">
    <location>
        <position position="1"/>
    </location>
</feature>
<dbReference type="InterPro" id="IPR051921">
    <property type="entry name" value="ABC_osmolyte_uptake_ATP-bind"/>
</dbReference>
<reference evidence="2 3" key="1">
    <citation type="journal article" date="2018" name="Vet. Microbiol.">
        <title>Clonal diversity and geographic distribution of methicillin-resistant Staphylococcus pseudintermedius from Australian animals: Discovery of novel sequence types.</title>
        <authorList>
            <person name="Worthing K.A."/>
            <person name="Abraham S."/>
            <person name="Coombs G.W."/>
            <person name="Pang S."/>
            <person name="Saputra S."/>
            <person name="Jordan D."/>
            <person name="Trott D.J."/>
            <person name="Norris J.M."/>
        </authorList>
    </citation>
    <scope>NUCLEOTIDE SEQUENCE [LARGE SCALE GENOMIC DNA]</scope>
    <source>
        <strain evidence="2 3">ST71 3</strain>
    </source>
</reference>
<keyword evidence="2" id="KW-0547">Nucleotide-binding</keyword>
<dbReference type="Proteomes" id="UP000246351">
    <property type="component" value="Unassembled WGS sequence"/>
</dbReference>
<dbReference type="InterPro" id="IPR027417">
    <property type="entry name" value="P-loop_NTPase"/>
</dbReference>
<evidence type="ECO:0000313" key="2">
    <source>
        <dbReference type="EMBL" id="PWZ96367.1"/>
    </source>
</evidence>
<dbReference type="AlphaFoldDB" id="A0A317Z571"/>
<dbReference type="Gene3D" id="3.40.50.300">
    <property type="entry name" value="P-loop containing nucleotide triphosphate hydrolases"/>
    <property type="match status" value="1"/>
</dbReference>
<evidence type="ECO:0000259" key="1">
    <source>
        <dbReference type="Pfam" id="PF00005"/>
    </source>
</evidence>
<dbReference type="PANTHER" id="PTHR43869">
    <property type="entry name" value="GLYCINE BETAINE/PROLINE BETAINE TRANSPORT SYSTEM ATP-BINDING PROTEIN PROV"/>
    <property type="match status" value="1"/>
</dbReference>
<dbReference type="EMBL" id="QEIV01001449">
    <property type="protein sequence ID" value="PWZ96367.1"/>
    <property type="molecule type" value="Genomic_DNA"/>
</dbReference>